<gene>
    <name evidence="5" type="ORF">H9Y05_02125</name>
</gene>
<evidence type="ECO:0000313" key="5">
    <source>
        <dbReference type="EMBL" id="MBC9811262.1"/>
    </source>
</evidence>
<dbReference type="InterPro" id="IPR057708">
    <property type="entry name" value="DUF7948"/>
</dbReference>
<dbReference type="PROSITE" id="PS50835">
    <property type="entry name" value="IG_LIKE"/>
    <property type="match status" value="1"/>
</dbReference>
<dbReference type="Pfam" id="PF25778">
    <property type="entry name" value="DUF7948"/>
    <property type="match status" value="1"/>
</dbReference>
<proteinExistence type="predicted"/>
<dbReference type="Gene3D" id="2.60.40.10">
    <property type="entry name" value="Immunoglobulins"/>
    <property type="match status" value="9"/>
</dbReference>
<dbReference type="InterPro" id="IPR007110">
    <property type="entry name" value="Ig-like_dom"/>
</dbReference>
<sequence length="1988" mass="205689">MKIHPILKATVLFLLPLFTSSLYSQVFIENKGQVLDFYENHHPEVSYYYADHAAAVYLQNDRLVYNFKQSEQLDLARFQNDREGYEEALRNQQAVYHRLDMVFQHAQANPVISTGKQSQGVTHYYLNKRNGIRDVRSFESVKYENIYPNIDVVFYHTPNGLKYDLVLKAGANIQDIHLKFEGAKVSIENKKLIISVNNREITEEIPLSFIDGDQARAVEVEYILHKDGTVGFRLKDQVTYTTLTIDPVLEWGSYFNLASGTDQLYGIANHLDNDGNYFTYGMAQNAASTYPVVNPGGAYTTAANGSADGYFAKFNANRQLVWSTYLGGSGYDEIYDGEIITSRGTTLHLVGERITTGAPFTNGGGFFQNTAARNFWARFNKNTGVLEHLTSLSSGYKPSISISNSGLVAIANDAYDFNTLPILNRAGAYNQGINGGTKDMGLLLFNASYTQIWGTFMGGTGSQENFMCAFDSNDNIYFVGETSNNAGLVNLPGAYNQSTVGGGTDVMLGKFTNTGQLVWSTLYGGNGSDARRGQQGHGARILVHPTTNELILAFNTTSNNLPVTNLPGAYNKTAPTHIDFGGSSGSFWNYAAHLCKFSTAGALNYSTYYYSETGGGDLIENIAFGGCNKFYIGSAGEATKQLTGAGSGYNLTQGTGAGRSGYITMLSSSTFAFEWDSYINPNISSEANVAANINQAPFYTATTLYYNNLPVVDPGNGAYYNGTSSNPSGAGVGISQFHPSLPPDVTDVSLCSGASVGLTASGGMGAPYNWYSSQSSPTVLHTGATYNVSPTTTTTYYVSSGTGMCASPRVPVTANVTTVTTGTASINPTSACSGSSATLTLAGHSGTIQWEASTNGGANWTTISGATTTPYVVNNITTSTSYRAVVTNGSCTGNSNTVSITITPTVIPNVMISGAPGSAICSGTSVTFTANPTNGGAAPTYQWQINGGDVSGATNSTFTTSSLNNGDVVTVIMTSNAPCASPATASASTSAISVITTVTPGVTISGTPGAAICSGTSVTFTANPTNGGTTPTYQWQVNGGNVPGATNSTFTTSSLNNGDVVTVIMTSNATCASPATASASTSTITVTPTVTPGVTISGAPGAAICSGTSVTFTANPTNGGTTPTYQWQVNGGNIAGATNNTFTPTSINNGDVITVIMTSNAPCASPTTASASTSAISVITTVTPGVTISGTPGAAICSGTSVTFTANPTNGGTSPGYQWQINGGNVPGATNSTFTTSSLNNGDVVTVILTSNAPCASPVTASASTSAITVTPTVTPGVTISGTPGAAICSGTSVTFTANPTNGGTTPTYQWQVNGGNVPGATNSTFTTSSLNNGDVVTVIMTSNAPCASPASGSASTTAITVTTTVVPSVSITGDAVTGLCAGSTVNLTANPTNGGTTPTYQWQINGSNVSGATNSTFSTSGLNNGDVITVIMMSSSPCASPATASDDTPAAVIVANVTPSVTITGTPSAMICSGTSVTFTANPTNGGTTPTYQWQVNGADMPGATGSTYTTSTLNNGDVVSVVLTSDDPCASPLTATATTGAGTIQVGDDQDPVISNCPANITVSSVGSCTATVTWTAPTATDNCSTPSLTTSHNPGDIFPAGTTVVTYTATDAAGNVATCTFNVTVEDDIDPVIVDCQGDTTLQITAANCETTLPDYTGLVTATDNCTGTITYTQSPAAGTTVSTTDGSITVTITAEDASGNQATCSFEVTIVDNVPQSNAGSPISSVQLCSSTGSIDLVTLLPNDADPGGSWIVSSSGLNPGNALNGTVLTVENLPAGSYIFDYVVGICKSDTLEVIINVFTDYNVDPGEENPGTAFCPKNISQIDLNTFLANPHPNGVWSATGADSIYLNPNGNLNITNLENGAYTYVYTISKGSCGNTSVTVTIIINCKEFDIPNYVTANGDGVDDVFVIQGIENFPDNELTIYNRWGNVVYHTTNYQNDWDGRSTSKLNVGGDELPTGTYYYVLDTQSELHGVKTGFIYLER</sequence>
<feature type="domain" description="Ig-like" evidence="4">
    <location>
        <begin position="1450"/>
        <end position="1576"/>
    </location>
</feature>
<dbReference type="Proteomes" id="UP000652681">
    <property type="component" value="Unassembled WGS sequence"/>
</dbReference>
<dbReference type="Pfam" id="PF02494">
    <property type="entry name" value="HYR"/>
    <property type="match status" value="1"/>
</dbReference>
<keyword evidence="2" id="KW-0175">Coiled coil</keyword>
<dbReference type="PANTHER" id="PTHR24273">
    <property type="entry name" value="FI04643P-RELATED"/>
    <property type="match status" value="1"/>
</dbReference>
<evidence type="ECO:0000259" key="4">
    <source>
        <dbReference type="PROSITE" id="PS50835"/>
    </source>
</evidence>
<organism evidence="5 6">
    <name type="scientific">Taishania pollutisoli</name>
    <dbReference type="NCBI Taxonomy" id="2766479"/>
    <lineage>
        <taxon>Bacteria</taxon>
        <taxon>Pseudomonadati</taxon>
        <taxon>Bacteroidota</taxon>
        <taxon>Flavobacteriia</taxon>
        <taxon>Flavobacteriales</taxon>
        <taxon>Crocinitomicaceae</taxon>
        <taxon>Taishania</taxon>
    </lineage>
</organism>
<keyword evidence="1" id="KW-0677">Repeat</keyword>
<evidence type="ECO:0000259" key="3">
    <source>
        <dbReference type="PROSITE" id="PS50825"/>
    </source>
</evidence>
<feature type="domain" description="HYR" evidence="3">
    <location>
        <begin position="1549"/>
        <end position="1630"/>
    </location>
</feature>
<reference evidence="5" key="1">
    <citation type="submission" date="2020-09" db="EMBL/GenBank/DDBJ databases">
        <title>Taishania pollutisoli gen. nov., sp. nov., Isolated from Tetrabromobisphenol A-Contaminated Soil.</title>
        <authorList>
            <person name="Chen Q."/>
        </authorList>
    </citation>
    <scope>NUCLEOTIDE SEQUENCE</scope>
    <source>
        <strain evidence="5">CZZ-1</strain>
    </source>
</reference>
<dbReference type="Pfam" id="PF13585">
    <property type="entry name" value="CHU_C"/>
    <property type="match status" value="1"/>
</dbReference>
<comment type="caution">
    <text evidence="5">The sequence shown here is derived from an EMBL/GenBank/DDBJ whole genome shotgun (WGS) entry which is preliminary data.</text>
</comment>
<dbReference type="EMBL" id="JACVEL010000001">
    <property type="protein sequence ID" value="MBC9811262.1"/>
    <property type="molecule type" value="Genomic_DNA"/>
</dbReference>
<dbReference type="InterPro" id="IPR013783">
    <property type="entry name" value="Ig-like_fold"/>
</dbReference>
<accession>A0A8J6PAR0</accession>
<dbReference type="PANTHER" id="PTHR24273:SF32">
    <property type="entry name" value="HYALIN"/>
    <property type="match status" value="1"/>
</dbReference>
<dbReference type="RefSeq" id="WP_216713367.1">
    <property type="nucleotide sequence ID" value="NZ_JACVEL010000001.1"/>
</dbReference>
<evidence type="ECO:0000256" key="2">
    <source>
        <dbReference type="SAM" id="Coils"/>
    </source>
</evidence>
<dbReference type="InterPro" id="IPR026341">
    <property type="entry name" value="T9SS_type_B"/>
</dbReference>
<feature type="domain" description="HYR" evidence="3">
    <location>
        <begin position="1631"/>
        <end position="1716"/>
    </location>
</feature>
<dbReference type="NCBIfam" id="TIGR04131">
    <property type="entry name" value="Bac_Flav_CTERM"/>
    <property type="match status" value="1"/>
</dbReference>
<dbReference type="PROSITE" id="PS50825">
    <property type="entry name" value="HYR"/>
    <property type="match status" value="2"/>
</dbReference>
<dbReference type="InterPro" id="IPR003410">
    <property type="entry name" value="HYR_dom"/>
</dbReference>
<keyword evidence="6" id="KW-1185">Reference proteome</keyword>
<dbReference type="Pfam" id="PF19081">
    <property type="entry name" value="Ig_7"/>
    <property type="match status" value="1"/>
</dbReference>
<name>A0A8J6PAR0_9FLAO</name>
<evidence type="ECO:0000313" key="6">
    <source>
        <dbReference type="Proteomes" id="UP000652681"/>
    </source>
</evidence>
<evidence type="ECO:0000256" key="1">
    <source>
        <dbReference type="ARBA" id="ARBA00022737"/>
    </source>
</evidence>
<dbReference type="InterPro" id="IPR044023">
    <property type="entry name" value="Ig_7"/>
</dbReference>
<protein>
    <submittedName>
        <fullName evidence="5">Gliding motility-associated C-terminal domain-containing protein</fullName>
    </submittedName>
</protein>
<feature type="coiled-coil region" evidence="2">
    <location>
        <begin position="68"/>
        <end position="95"/>
    </location>
</feature>